<dbReference type="Pfam" id="PF06339">
    <property type="entry name" value="Ectoine_synth"/>
    <property type="match status" value="1"/>
</dbReference>
<dbReference type="PANTHER" id="PTHR39289">
    <property type="match status" value="1"/>
</dbReference>
<evidence type="ECO:0000256" key="1">
    <source>
        <dbReference type="ARBA" id="ARBA00005181"/>
    </source>
</evidence>
<gene>
    <name evidence="8 9" type="primary">ectC</name>
    <name evidence="9" type="ORF">GHC57_13715</name>
</gene>
<evidence type="ECO:0000313" key="10">
    <source>
        <dbReference type="Proteomes" id="UP000434582"/>
    </source>
</evidence>
<comment type="pathway">
    <text evidence="1 8">Amine and polyamine biosynthesis; ectoine biosynthesis; L-ectoine from L-aspartate 4-semialdehyde: step 3/3.</text>
</comment>
<evidence type="ECO:0000256" key="6">
    <source>
        <dbReference type="ARBA" id="ARBA00033271"/>
    </source>
</evidence>
<comment type="similarity">
    <text evidence="2 8">Belongs to the ectoine synthase family.</text>
</comment>
<dbReference type="HAMAP" id="MF_01255">
    <property type="entry name" value="Ectoine_synth"/>
    <property type="match status" value="1"/>
</dbReference>
<evidence type="ECO:0000256" key="4">
    <source>
        <dbReference type="ARBA" id="ARBA00019707"/>
    </source>
</evidence>
<dbReference type="EMBL" id="WIVE01000048">
    <property type="protein sequence ID" value="MQX37576.1"/>
    <property type="molecule type" value="Genomic_DNA"/>
</dbReference>
<dbReference type="Proteomes" id="UP000434582">
    <property type="component" value="Unassembled WGS sequence"/>
</dbReference>
<dbReference type="SUPFAM" id="SSF51182">
    <property type="entry name" value="RmlC-like cupins"/>
    <property type="match status" value="1"/>
</dbReference>
<comment type="function">
    <text evidence="8">Catalyzes the circularization of gamma-N-acetyl-alpha,gamma-diaminobutyric acid (ADABA) to ectoine (1,4,5,6-tetrahydro-2-methyl-4-pyrimidine carboxylic acid), which is an excellent osmoprotectant.</text>
</comment>
<dbReference type="UniPathway" id="UPA00067">
    <property type="reaction ID" value="UER00123"/>
</dbReference>
<dbReference type="CDD" id="cd06978">
    <property type="entry name" value="cupin_EctC"/>
    <property type="match status" value="1"/>
</dbReference>
<dbReference type="EC" id="4.2.1.108" evidence="3 8"/>
<sequence>MIIKHLKDLVGTGAEVDGGNWVSRRFLVRKDGCGFSFHDTVIKAGTETFIHYANHLEAVYCVAGNGEIEDLETGAVHPISDGMLYVLNGHERHKLRGGSEDMRMVCVFTPPLTGREVHDENGVYPVLTDD</sequence>
<accession>A0A7X1ZH88</accession>
<dbReference type="InterPro" id="IPR010462">
    <property type="entry name" value="Ectoine_synth"/>
</dbReference>
<evidence type="ECO:0000313" key="9">
    <source>
        <dbReference type="EMBL" id="MQX37576.1"/>
    </source>
</evidence>
<name>A0A7X1ZH88_9PROT</name>
<dbReference type="InterPro" id="IPR014710">
    <property type="entry name" value="RmlC-like_jellyroll"/>
</dbReference>
<dbReference type="AlphaFoldDB" id="A0A7X1ZH88"/>
<dbReference type="NCBIfam" id="NF009806">
    <property type="entry name" value="PRK13290.1"/>
    <property type="match status" value="1"/>
</dbReference>
<protein>
    <recommendedName>
        <fullName evidence="4 8">L-ectoine synthase</fullName>
        <ecNumber evidence="3 8">4.2.1.108</ecNumber>
    </recommendedName>
    <alternativeName>
        <fullName evidence="6 8">N-acetyldiaminobutyrate dehydratase</fullName>
    </alternativeName>
</protein>
<dbReference type="PANTHER" id="PTHR39289:SF1">
    <property type="entry name" value="L-ECTOINE SYNTHASE"/>
    <property type="match status" value="1"/>
</dbReference>
<dbReference type="GO" id="GO:0019491">
    <property type="term" value="P:ectoine biosynthetic process"/>
    <property type="evidence" value="ECO:0007669"/>
    <property type="project" value="UniProtKB-UniRule"/>
</dbReference>
<proteinExistence type="inferred from homology"/>
<dbReference type="InterPro" id="IPR011051">
    <property type="entry name" value="RmlC_Cupin_sf"/>
</dbReference>
<evidence type="ECO:0000256" key="2">
    <source>
        <dbReference type="ARBA" id="ARBA00009637"/>
    </source>
</evidence>
<organism evidence="9 10">
    <name type="scientific">Roseospira navarrensis</name>
    <dbReference type="NCBI Taxonomy" id="140058"/>
    <lineage>
        <taxon>Bacteria</taxon>
        <taxon>Pseudomonadati</taxon>
        <taxon>Pseudomonadota</taxon>
        <taxon>Alphaproteobacteria</taxon>
        <taxon>Rhodospirillales</taxon>
        <taxon>Rhodospirillaceae</taxon>
        <taxon>Roseospira</taxon>
    </lineage>
</organism>
<reference evidence="9 10" key="1">
    <citation type="submission" date="2019-10" db="EMBL/GenBank/DDBJ databases">
        <title>Draft whole-genome sequence of the purple nonsulfur photosynthetic bacterium Roseospira navarrensis DSM 15114.</title>
        <authorList>
            <person name="Kyndt J.A."/>
            <person name="Meyer T.E."/>
        </authorList>
    </citation>
    <scope>NUCLEOTIDE SEQUENCE [LARGE SCALE GENOMIC DNA]</scope>
    <source>
        <strain evidence="9 10">DSM 15114</strain>
    </source>
</reference>
<keyword evidence="10" id="KW-1185">Reference proteome</keyword>
<keyword evidence="5 8" id="KW-0456">Lyase</keyword>
<dbReference type="GO" id="GO:0033990">
    <property type="term" value="F:ectoine synthase activity"/>
    <property type="evidence" value="ECO:0007669"/>
    <property type="project" value="UniProtKB-EC"/>
</dbReference>
<dbReference type="RefSeq" id="WP_153345198.1">
    <property type="nucleotide sequence ID" value="NZ_WIVE01000048.1"/>
</dbReference>
<evidence type="ECO:0000256" key="8">
    <source>
        <dbReference type="HAMAP-Rule" id="MF_01255"/>
    </source>
</evidence>
<comment type="catalytic activity">
    <reaction evidence="7 8">
        <text>(2S)-4-acetamido-2-aminobutanoate = L-ectoine + H2O</text>
        <dbReference type="Rhea" id="RHEA:17281"/>
        <dbReference type="ChEBI" id="CHEBI:15377"/>
        <dbReference type="ChEBI" id="CHEBI:58515"/>
        <dbReference type="ChEBI" id="CHEBI:58929"/>
        <dbReference type="EC" id="4.2.1.108"/>
    </reaction>
</comment>
<evidence type="ECO:0000256" key="7">
    <source>
        <dbReference type="ARBA" id="ARBA00048714"/>
    </source>
</evidence>
<dbReference type="OrthoDB" id="9801830at2"/>
<dbReference type="Gene3D" id="2.60.120.10">
    <property type="entry name" value="Jelly Rolls"/>
    <property type="match status" value="1"/>
</dbReference>
<evidence type="ECO:0000256" key="5">
    <source>
        <dbReference type="ARBA" id="ARBA00023239"/>
    </source>
</evidence>
<comment type="caution">
    <text evidence="9">The sequence shown here is derived from an EMBL/GenBank/DDBJ whole genome shotgun (WGS) entry which is preliminary data.</text>
</comment>
<evidence type="ECO:0000256" key="3">
    <source>
        <dbReference type="ARBA" id="ARBA00013192"/>
    </source>
</evidence>